<dbReference type="InterPro" id="IPR036259">
    <property type="entry name" value="MFS_trans_sf"/>
</dbReference>
<feature type="transmembrane region" description="Helical" evidence="5">
    <location>
        <begin position="88"/>
        <end position="105"/>
    </location>
</feature>
<keyword evidence="8" id="KW-1185">Reference proteome</keyword>
<evidence type="ECO:0000256" key="5">
    <source>
        <dbReference type="SAM" id="Phobius"/>
    </source>
</evidence>
<accession>A0A6A6GV95</accession>
<feature type="transmembrane region" description="Helical" evidence="5">
    <location>
        <begin position="343"/>
        <end position="363"/>
    </location>
</feature>
<feature type="transmembrane region" description="Helical" evidence="5">
    <location>
        <begin position="24"/>
        <end position="43"/>
    </location>
</feature>
<feature type="transmembrane region" description="Helical" evidence="5">
    <location>
        <begin position="143"/>
        <end position="163"/>
    </location>
</feature>
<feature type="transmembrane region" description="Helical" evidence="5">
    <location>
        <begin position="112"/>
        <end position="131"/>
    </location>
</feature>
<keyword evidence="2 5" id="KW-0812">Transmembrane</keyword>
<dbReference type="GO" id="GO:0022857">
    <property type="term" value="F:transmembrane transporter activity"/>
    <property type="evidence" value="ECO:0007669"/>
    <property type="project" value="InterPro"/>
</dbReference>
<dbReference type="Gene3D" id="1.20.1250.20">
    <property type="entry name" value="MFS general substrate transporter like domains"/>
    <property type="match status" value="1"/>
</dbReference>
<keyword evidence="4 5" id="KW-0472">Membrane</keyword>
<feature type="transmembrane region" description="Helical" evidence="5">
    <location>
        <begin position="290"/>
        <end position="309"/>
    </location>
</feature>
<evidence type="ECO:0000256" key="1">
    <source>
        <dbReference type="ARBA" id="ARBA00004141"/>
    </source>
</evidence>
<feature type="transmembrane region" description="Helical" evidence="5">
    <location>
        <begin position="249"/>
        <end position="269"/>
    </location>
</feature>
<dbReference type="PANTHER" id="PTHR23502">
    <property type="entry name" value="MAJOR FACILITATOR SUPERFAMILY"/>
    <property type="match status" value="1"/>
</dbReference>
<feature type="transmembrane region" description="Helical" evidence="5">
    <location>
        <begin position="315"/>
        <end position="336"/>
    </location>
</feature>
<dbReference type="InterPro" id="IPR011701">
    <property type="entry name" value="MFS"/>
</dbReference>
<gene>
    <name evidence="7" type="ORF">EV356DRAFT_385218</name>
</gene>
<feature type="domain" description="Major facilitator superfamily (MFS) profile" evidence="6">
    <location>
        <begin position="1"/>
        <end position="410"/>
    </location>
</feature>
<sequence length="417" mass="45681">MCSSEFEPALPAIMSDLHFRNGSLASFSVSIYTIGYCIGPFIISPVSEWYGRLPVLYVGFVLFMASLAACGASNTLAVFMIFRAMMGIAGIAFMLVGSATVADLIAKEKRGLALSVVSFGPVAGPTLSPIIGGFIVENISWRWVFWITLIALGTLLPVAVCLMRETYEPILFARKQSHRIDNNYESHQRNEKNALIATWTRLFQMTYRCPGIPLLALFSAISLGNTAICFATVGTVFQDEYKFTTGQSGLAYLGLTVGFILSQCTLGRLSDRYVVKMEAKHGLKRAEDRLPPSIVGACLLPIGFLWYGWSLESHTFWLVPIIGSSVIAIGVLYSYLAVQTYLVDAYTTYAASALGACTIIRSLGQTLIPLAANPLYHRIGYGWGNSVFALIAMAMIPVAVLVWIFGERLRTNTRFQT</sequence>
<proteinExistence type="predicted"/>
<evidence type="ECO:0000259" key="6">
    <source>
        <dbReference type="PROSITE" id="PS50850"/>
    </source>
</evidence>
<evidence type="ECO:0000313" key="8">
    <source>
        <dbReference type="Proteomes" id="UP000800092"/>
    </source>
</evidence>
<feature type="transmembrane region" description="Helical" evidence="5">
    <location>
        <begin position="214"/>
        <end position="237"/>
    </location>
</feature>
<feature type="transmembrane region" description="Helical" evidence="5">
    <location>
        <begin position="55"/>
        <end position="82"/>
    </location>
</feature>
<keyword evidence="3 5" id="KW-1133">Transmembrane helix</keyword>
<name>A0A6A6GV95_VIRVR</name>
<dbReference type="GO" id="GO:0016020">
    <property type="term" value="C:membrane"/>
    <property type="evidence" value="ECO:0007669"/>
    <property type="project" value="UniProtKB-SubCell"/>
</dbReference>
<evidence type="ECO:0000256" key="3">
    <source>
        <dbReference type="ARBA" id="ARBA00022989"/>
    </source>
</evidence>
<dbReference type="Proteomes" id="UP000800092">
    <property type="component" value="Unassembled WGS sequence"/>
</dbReference>
<dbReference type="Pfam" id="PF07690">
    <property type="entry name" value="MFS_1"/>
    <property type="match status" value="1"/>
</dbReference>
<feature type="transmembrane region" description="Helical" evidence="5">
    <location>
        <begin position="383"/>
        <end position="405"/>
    </location>
</feature>
<protein>
    <submittedName>
        <fullName evidence="7">MFS general substrate transporter</fullName>
    </submittedName>
</protein>
<dbReference type="PANTHER" id="PTHR23502:SF60">
    <property type="entry name" value="MAJOR FACILITATOR SUPERFAMILY (MFS) PROFILE DOMAIN-CONTAINING PROTEIN-RELATED"/>
    <property type="match status" value="1"/>
</dbReference>
<organism evidence="7 8">
    <name type="scientific">Viridothelium virens</name>
    <name type="common">Speckled blister lichen</name>
    <name type="synonym">Trypethelium virens</name>
    <dbReference type="NCBI Taxonomy" id="1048519"/>
    <lineage>
        <taxon>Eukaryota</taxon>
        <taxon>Fungi</taxon>
        <taxon>Dikarya</taxon>
        <taxon>Ascomycota</taxon>
        <taxon>Pezizomycotina</taxon>
        <taxon>Dothideomycetes</taxon>
        <taxon>Dothideomycetes incertae sedis</taxon>
        <taxon>Trypetheliales</taxon>
        <taxon>Trypetheliaceae</taxon>
        <taxon>Viridothelium</taxon>
    </lineage>
</organism>
<dbReference type="CDD" id="cd17323">
    <property type="entry name" value="MFS_Tpo1_MDR_like"/>
    <property type="match status" value="1"/>
</dbReference>
<dbReference type="InterPro" id="IPR020846">
    <property type="entry name" value="MFS_dom"/>
</dbReference>
<dbReference type="EMBL" id="ML991861">
    <property type="protein sequence ID" value="KAF2229508.1"/>
    <property type="molecule type" value="Genomic_DNA"/>
</dbReference>
<evidence type="ECO:0000313" key="7">
    <source>
        <dbReference type="EMBL" id="KAF2229508.1"/>
    </source>
</evidence>
<dbReference type="PROSITE" id="PS50850">
    <property type="entry name" value="MFS"/>
    <property type="match status" value="1"/>
</dbReference>
<dbReference type="OrthoDB" id="5296287at2759"/>
<dbReference type="AlphaFoldDB" id="A0A6A6GV95"/>
<evidence type="ECO:0000256" key="2">
    <source>
        <dbReference type="ARBA" id="ARBA00022692"/>
    </source>
</evidence>
<reference evidence="7" key="1">
    <citation type="journal article" date="2020" name="Stud. Mycol.">
        <title>101 Dothideomycetes genomes: a test case for predicting lifestyles and emergence of pathogens.</title>
        <authorList>
            <person name="Haridas S."/>
            <person name="Albert R."/>
            <person name="Binder M."/>
            <person name="Bloem J."/>
            <person name="Labutti K."/>
            <person name="Salamov A."/>
            <person name="Andreopoulos B."/>
            <person name="Baker S."/>
            <person name="Barry K."/>
            <person name="Bills G."/>
            <person name="Bluhm B."/>
            <person name="Cannon C."/>
            <person name="Castanera R."/>
            <person name="Culley D."/>
            <person name="Daum C."/>
            <person name="Ezra D."/>
            <person name="Gonzalez J."/>
            <person name="Henrissat B."/>
            <person name="Kuo A."/>
            <person name="Liang C."/>
            <person name="Lipzen A."/>
            <person name="Lutzoni F."/>
            <person name="Magnuson J."/>
            <person name="Mondo S."/>
            <person name="Nolan M."/>
            <person name="Ohm R."/>
            <person name="Pangilinan J."/>
            <person name="Park H.-J."/>
            <person name="Ramirez L."/>
            <person name="Alfaro M."/>
            <person name="Sun H."/>
            <person name="Tritt A."/>
            <person name="Yoshinaga Y."/>
            <person name="Zwiers L.-H."/>
            <person name="Turgeon B."/>
            <person name="Goodwin S."/>
            <person name="Spatafora J."/>
            <person name="Crous P."/>
            <person name="Grigoriev I."/>
        </authorList>
    </citation>
    <scope>NUCLEOTIDE SEQUENCE</scope>
    <source>
        <strain evidence="7">Tuck. ex Michener</strain>
    </source>
</reference>
<dbReference type="SUPFAM" id="SSF103473">
    <property type="entry name" value="MFS general substrate transporter"/>
    <property type="match status" value="1"/>
</dbReference>
<comment type="subcellular location">
    <subcellularLocation>
        <location evidence="1">Membrane</location>
        <topology evidence="1">Multi-pass membrane protein</topology>
    </subcellularLocation>
</comment>
<evidence type="ECO:0000256" key="4">
    <source>
        <dbReference type="ARBA" id="ARBA00023136"/>
    </source>
</evidence>